<evidence type="ECO:0000256" key="1">
    <source>
        <dbReference type="ARBA" id="ARBA00012386"/>
    </source>
</evidence>
<evidence type="ECO:0000256" key="4">
    <source>
        <dbReference type="ARBA" id="ARBA00022694"/>
    </source>
</evidence>
<dbReference type="Proteomes" id="UP000316759">
    <property type="component" value="Unassembled WGS sequence"/>
</dbReference>
<sequence>QAVCWCPWLPCPKLSIKTNILILQHPFEEQRKVRTARILEQALVPEKIRVFRGRRFCEKRFPELMPILASPGAYLLYPHRDAVPADMIQYSDDSNPQLLPPPESGRWLIVVDGTWTQARNMVCSNPVLTALKKIRLPDNQATGVTEPSAFIVRRQPFVGAVSTVEAVARVLDLWEPRIPQANFYQASLLRPLHQMCEVQGAWKRMFQ</sequence>
<accession>A0A504YI42</accession>
<keyword evidence="9" id="KW-1185">Reference proteome</keyword>
<evidence type="ECO:0000256" key="3">
    <source>
        <dbReference type="ARBA" id="ARBA00022691"/>
    </source>
</evidence>
<name>A0A504YI42_FASGI</name>
<comment type="caution">
    <text evidence="8">The sequence shown here is derived from an EMBL/GenBank/DDBJ whole genome shotgun (WGS) entry which is preliminary data.</text>
</comment>
<dbReference type="EC" id="2.5.1.25" evidence="1"/>
<evidence type="ECO:0000256" key="6">
    <source>
        <dbReference type="ARBA" id="ARBA00048718"/>
    </source>
</evidence>
<dbReference type="InterPro" id="IPR039262">
    <property type="entry name" value="DTWD2/TAPT"/>
</dbReference>
<reference evidence="8 9" key="1">
    <citation type="submission" date="2019-04" db="EMBL/GenBank/DDBJ databases">
        <title>Annotation for the trematode Fasciola gigantica.</title>
        <authorList>
            <person name="Choi Y.-J."/>
        </authorList>
    </citation>
    <scope>NUCLEOTIDE SEQUENCE [LARGE SCALE GENOMIC DNA]</scope>
    <source>
        <strain evidence="8">Uganda_cow_1</strain>
    </source>
</reference>
<keyword evidence="2" id="KW-0808">Transferase</keyword>
<dbReference type="STRING" id="46835.A0A504YI42"/>
<feature type="domain" description="DTW" evidence="7">
    <location>
        <begin position="2"/>
        <end position="204"/>
    </location>
</feature>
<comment type="catalytic activity">
    <reaction evidence="6">
        <text>a uridine in tRNA + S-adenosyl-L-methionine = a 3-[(3S)-3-amino-3-carboxypropyl]uridine in tRNA + S-methyl-5'-thioadenosine + H(+)</text>
        <dbReference type="Rhea" id="RHEA:62432"/>
        <dbReference type="Rhea" id="RHEA-COMP:13339"/>
        <dbReference type="Rhea" id="RHEA-COMP:16092"/>
        <dbReference type="ChEBI" id="CHEBI:15378"/>
        <dbReference type="ChEBI" id="CHEBI:17509"/>
        <dbReference type="ChEBI" id="CHEBI:59789"/>
        <dbReference type="ChEBI" id="CHEBI:65315"/>
        <dbReference type="ChEBI" id="CHEBI:82930"/>
        <dbReference type="EC" id="2.5.1.25"/>
    </reaction>
</comment>
<evidence type="ECO:0000313" key="9">
    <source>
        <dbReference type="Proteomes" id="UP000316759"/>
    </source>
</evidence>
<dbReference type="PANTHER" id="PTHR21392:SF0">
    <property type="entry name" value="TRNA-URIDINE AMINOCARBOXYPROPYLTRANSFERASE 2"/>
    <property type="match status" value="1"/>
</dbReference>
<dbReference type="EMBL" id="SUNJ01008863">
    <property type="protein sequence ID" value="TPP60884.1"/>
    <property type="molecule type" value="Genomic_DNA"/>
</dbReference>
<organism evidence="8 9">
    <name type="scientific">Fasciola gigantica</name>
    <name type="common">Giant liver fluke</name>
    <dbReference type="NCBI Taxonomy" id="46835"/>
    <lineage>
        <taxon>Eukaryota</taxon>
        <taxon>Metazoa</taxon>
        <taxon>Spiralia</taxon>
        <taxon>Lophotrochozoa</taxon>
        <taxon>Platyhelminthes</taxon>
        <taxon>Trematoda</taxon>
        <taxon>Digenea</taxon>
        <taxon>Plagiorchiida</taxon>
        <taxon>Echinostomata</taxon>
        <taxon>Echinostomatoidea</taxon>
        <taxon>Fasciolidae</taxon>
        <taxon>Fasciola</taxon>
    </lineage>
</organism>
<gene>
    <name evidence="8" type="ORF">FGIG_08572</name>
</gene>
<dbReference type="InterPro" id="IPR005636">
    <property type="entry name" value="DTW"/>
</dbReference>
<evidence type="ECO:0000259" key="7">
    <source>
        <dbReference type="SMART" id="SM01144"/>
    </source>
</evidence>
<dbReference type="GO" id="GO:0016432">
    <property type="term" value="F:tRNA-uridine aminocarboxypropyltransferase activity"/>
    <property type="evidence" value="ECO:0007669"/>
    <property type="project" value="UniProtKB-EC"/>
</dbReference>
<evidence type="ECO:0000256" key="5">
    <source>
        <dbReference type="ARBA" id="ARBA00034489"/>
    </source>
</evidence>
<feature type="non-terminal residue" evidence="8">
    <location>
        <position position="1"/>
    </location>
</feature>
<keyword evidence="4" id="KW-0819">tRNA processing</keyword>
<evidence type="ECO:0000313" key="8">
    <source>
        <dbReference type="EMBL" id="TPP60884.1"/>
    </source>
</evidence>
<dbReference type="SMART" id="SM01144">
    <property type="entry name" value="DTW"/>
    <property type="match status" value="1"/>
</dbReference>
<keyword evidence="3" id="KW-0949">S-adenosyl-L-methionine</keyword>
<comment type="similarity">
    <text evidence="5">Belongs to the TDD superfamily. DTWD2 family.</text>
</comment>
<dbReference type="AlphaFoldDB" id="A0A504YI42"/>
<protein>
    <recommendedName>
        <fullName evidence="1">tRNA-uridine aminocarboxypropyltransferase</fullName>
        <ecNumber evidence="1">2.5.1.25</ecNumber>
    </recommendedName>
</protein>
<dbReference type="GO" id="GO:0008033">
    <property type="term" value="P:tRNA processing"/>
    <property type="evidence" value="ECO:0007669"/>
    <property type="project" value="UniProtKB-KW"/>
</dbReference>
<dbReference type="Pfam" id="PF03942">
    <property type="entry name" value="DTW"/>
    <property type="match status" value="1"/>
</dbReference>
<dbReference type="OrthoDB" id="408541at2759"/>
<evidence type="ECO:0000256" key="2">
    <source>
        <dbReference type="ARBA" id="ARBA00022679"/>
    </source>
</evidence>
<proteinExistence type="inferred from homology"/>
<dbReference type="PANTHER" id="PTHR21392">
    <property type="entry name" value="TRNA-URIDINE AMINOCARBOXYPROPYLTRANSFERASE 2"/>
    <property type="match status" value="1"/>
</dbReference>